<dbReference type="PROSITE" id="PS51755">
    <property type="entry name" value="OMPR_PHOB"/>
    <property type="match status" value="1"/>
</dbReference>
<dbReference type="GO" id="GO:0005829">
    <property type="term" value="C:cytosol"/>
    <property type="evidence" value="ECO:0007669"/>
    <property type="project" value="TreeGrafter"/>
</dbReference>
<dbReference type="SUPFAM" id="SSF52172">
    <property type="entry name" value="CheY-like"/>
    <property type="match status" value="1"/>
</dbReference>
<dbReference type="GO" id="GO:0032993">
    <property type="term" value="C:protein-DNA complex"/>
    <property type="evidence" value="ECO:0007669"/>
    <property type="project" value="TreeGrafter"/>
</dbReference>
<dbReference type="InterPro" id="IPR036388">
    <property type="entry name" value="WH-like_DNA-bd_sf"/>
</dbReference>
<dbReference type="PANTHER" id="PTHR48111:SF1">
    <property type="entry name" value="TWO-COMPONENT RESPONSE REGULATOR ORR33"/>
    <property type="match status" value="1"/>
</dbReference>
<feature type="modified residue" description="4-aspartylphosphate" evidence="6">
    <location>
        <position position="61"/>
    </location>
</feature>
<dbReference type="InterPro" id="IPR001789">
    <property type="entry name" value="Sig_transdc_resp-reg_receiver"/>
</dbReference>
<comment type="caution">
    <text evidence="10">The sequence shown here is derived from an EMBL/GenBank/DDBJ whole genome shotgun (WGS) entry which is preliminary data.</text>
</comment>
<evidence type="ECO:0000313" key="10">
    <source>
        <dbReference type="EMBL" id="ROQ18589.1"/>
    </source>
</evidence>
<keyword evidence="2" id="KW-0902">Two-component regulatory system</keyword>
<dbReference type="Gene3D" id="3.40.50.2300">
    <property type="match status" value="1"/>
</dbReference>
<dbReference type="InterPro" id="IPR016032">
    <property type="entry name" value="Sig_transdc_resp-reg_C-effctor"/>
</dbReference>
<dbReference type="Pfam" id="PF00072">
    <property type="entry name" value="Response_reg"/>
    <property type="match status" value="1"/>
</dbReference>
<reference evidence="10 11" key="1">
    <citation type="submission" date="2018-11" db="EMBL/GenBank/DDBJ databases">
        <title>Genomic Encyclopedia of Type Strains, Phase IV (KMG-IV): sequencing the most valuable type-strain genomes for metagenomic binning, comparative biology and taxonomic classification.</title>
        <authorList>
            <person name="Goeker M."/>
        </authorList>
    </citation>
    <scope>NUCLEOTIDE SEQUENCE [LARGE SCALE GENOMIC DNA]</scope>
    <source>
        <strain evidence="10 11">DSM 16974</strain>
    </source>
</reference>
<gene>
    <name evidence="10" type="ORF">EDC38_2817</name>
</gene>
<keyword evidence="1 6" id="KW-0597">Phosphoprotein</keyword>
<evidence type="ECO:0000256" key="5">
    <source>
        <dbReference type="ARBA" id="ARBA00023163"/>
    </source>
</evidence>
<evidence type="ECO:0000256" key="6">
    <source>
        <dbReference type="PROSITE-ProRule" id="PRU00169"/>
    </source>
</evidence>
<dbReference type="GO" id="GO:0006355">
    <property type="term" value="P:regulation of DNA-templated transcription"/>
    <property type="evidence" value="ECO:0007669"/>
    <property type="project" value="InterPro"/>
</dbReference>
<feature type="domain" description="Response regulatory" evidence="8">
    <location>
        <begin position="12"/>
        <end position="123"/>
    </location>
</feature>
<accession>A0A3N1NRR2</accession>
<dbReference type="PANTHER" id="PTHR48111">
    <property type="entry name" value="REGULATOR OF RPOS"/>
    <property type="match status" value="1"/>
</dbReference>
<dbReference type="PROSITE" id="PS50110">
    <property type="entry name" value="RESPONSE_REGULATORY"/>
    <property type="match status" value="1"/>
</dbReference>
<keyword evidence="3" id="KW-0805">Transcription regulation</keyword>
<dbReference type="InterPro" id="IPR039420">
    <property type="entry name" value="WalR-like"/>
</dbReference>
<dbReference type="AlphaFoldDB" id="A0A3N1NRR2"/>
<evidence type="ECO:0000259" key="8">
    <source>
        <dbReference type="PROSITE" id="PS50110"/>
    </source>
</evidence>
<organism evidence="10 11">
    <name type="scientific">Marinimicrobium koreense</name>
    <dbReference type="NCBI Taxonomy" id="306545"/>
    <lineage>
        <taxon>Bacteria</taxon>
        <taxon>Pseudomonadati</taxon>
        <taxon>Pseudomonadota</taxon>
        <taxon>Gammaproteobacteria</taxon>
        <taxon>Cellvibrionales</taxon>
        <taxon>Cellvibrionaceae</taxon>
        <taxon>Marinimicrobium</taxon>
    </lineage>
</organism>
<evidence type="ECO:0000259" key="9">
    <source>
        <dbReference type="PROSITE" id="PS51755"/>
    </source>
</evidence>
<evidence type="ECO:0000256" key="4">
    <source>
        <dbReference type="ARBA" id="ARBA00023125"/>
    </source>
</evidence>
<sequence length="246" mass="27789">METWANRPSEIRVLWVGQTSTLQARVHATLRARGWSLVVCRAGREALDCVLNTEADLLLLDVDASALDPWGLLAELRQWQATPVIALADEPALCIDAFRRGADDFVAKSADLLELQLRAEALLRRKRPPMPADPGRERLVVGPLSLSREDASVRYDDRPLRVTAIQFKLLWCLAEHHNTLLKKSELHRWVLNKSYCRDDRSIDMHLSRVRRKLIATGMPPDALQTVRGQGYRLSLLSHKAPIRANG</sequence>
<dbReference type="EMBL" id="RJUK01000002">
    <property type="protein sequence ID" value="ROQ18589.1"/>
    <property type="molecule type" value="Genomic_DNA"/>
</dbReference>
<name>A0A3N1NRR2_9GAMM</name>
<protein>
    <submittedName>
        <fullName evidence="10">Two-component system response regulator PfeR</fullName>
    </submittedName>
</protein>
<dbReference type="OrthoDB" id="9802426at2"/>
<dbReference type="SUPFAM" id="SSF46894">
    <property type="entry name" value="C-terminal effector domain of the bipartite response regulators"/>
    <property type="match status" value="1"/>
</dbReference>
<dbReference type="Gene3D" id="1.10.10.10">
    <property type="entry name" value="Winged helix-like DNA-binding domain superfamily/Winged helix DNA-binding domain"/>
    <property type="match status" value="1"/>
</dbReference>
<dbReference type="CDD" id="cd00383">
    <property type="entry name" value="trans_reg_C"/>
    <property type="match status" value="1"/>
</dbReference>
<feature type="domain" description="OmpR/PhoB-type" evidence="9">
    <location>
        <begin position="136"/>
        <end position="235"/>
    </location>
</feature>
<evidence type="ECO:0000256" key="3">
    <source>
        <dbReference type="ARBA" id="ARBA00023015"/>
    </source>
</evidence>
<dbReference type="RefSeq" id="WP_123639190.1">
    <property type="nucleotide sequence ID" value="NZ_RJUK01000002.1"/>
</dbReference>
<keyword evidence="11" id="KW-1185">Reference proteome</keyword>
<evidence type="ECO:0000313" key="11">
    <source>
        <dbReference type="Proteomes" id="UP000273643"/>
    </source>
</evidence>
<dbReference type="InterPro" id="IPR011006">
    <property type="entry name" value="CheY-like_superfamily"/>
</dbReference>
<dbReference type="SMART" id="SM00448">
    <property type="entry name" value="REC"/>
    <property type="match status" value="1"/>
</dbReference>
<dbReference type="Pfam" id="PF00486">
    <property type="entry name" value="Trans_reg_C"/>
    <property type="match status" value="1"/>
</dbReference>
<keyword evidence="4 7" id="KW-0238">DNA-binding</keyword>
<dbReference type="Proteomes" id="UP000273643">
    <property type="component" value="Unassembled WGS sequence"/>
</dbReference>
<dbReference type="SMART" id="SM00862">
    <property type="entry name" value="Trans_reg_C"/>
    <property type="match status" value="1"/>
</dbReference>
<evidence type="ECO:0000256" key="1">
    <source>
        <dbReference type="ARBA" id="ARBA00022553"/>
    </source>
</evidence>
<evidence type="ECO:0000256" key="2">
    <source>
        <dbReference type="ARBA" id="ARBA00023012"/>
    </source>
</evidence>
<keyword evidence="5" id="KW-0804">Transcription</keyword>
<dbReference type="InterPro" id="IPR001867">
    <property type="entry name" value="OmpR/PhoB-type_DNA-bd"/>
</dbReference>
<dbReference type="GO" id="GO:0000156">
    <property type="term" value="F:phosphorelay response regulator activity"/>
    <property type="evidence" value="ECO:0007669"/>
    <property type="project" value="TreeGrafter"/>
</dbReference>
<dbReference type="GO" id="GO:0000976">
    <property type="term" value="F:transcription cis-regulatory region binding"/>
    <property type="evidence" value="ECO:0007669"/>
    <property type="project" value="TreeGrafter"/>
</dbReference>
<feature type="DNA-binding region" description="OmpR/PhoB-type" evidence="7">
    <location>
        <begin position="136"/>
        <end position="235"/>
    </location>
</feature>
<evidence type="ECO:0000256" key="7">
    <source>
        <dbReference type="PROSITE-ProRule" id="PRU01091"/>
    </source>
</evidence>
<proteinExistence type="predicted"/>